<evidence type="ECO:0000313" key="2">
    <source>
        <dbReference type="EMBL" id="QUX26096.1"/>
    </source>
</evidence>
<proteinExistence type="predicted"/>
<accession>A0ABX8BVI9</accession>
<evidence type="ECO:0000259" key="1">
    <source>
        <dbReference type="Pfam" id="PF04149"/>
    </source>
</evidence>
<keyword evidence="3" id="KW-1185">Reference proteome</keyword>
<feature type="domain" description="DUF397" evidence="1">
    <location>
        <begin position="10"/>
        <end position="60"/>
    </location>
</feature>
<sequence length="64" mass="7185">MHVHLTDDLKFRKSSYSTTAQECVEVADLPEGAAMRDTQNREDGHLAFPASEWAILLGVARREL</sequence>
<gene>
    <name evidence="2" type="ORF">KGD84_20535</name>
</gene>
<protein>
    <submittedName>
        <fullName evidence="2">DUF397 domain-containing protein</fullName>
    </submittedName>
</protein>
<name>A0ABX8BVI9_9ACTN</name>
<dbReference type="Proteomes" id="UP000676079">
    <property type="component" value="Chromosome"/>
</dbReference>
<dbReference type="EMBL" id="CP074133">
    <property type="protein sequence ID" value="QUX26096.1"/>
    <property type="molecule type" value="Genomic_DNA"/>
</dbReference>
<dbReference type="InterPro" id="IPR007278">
    <property type="entry name" value="DUF397"/>
</dbReference>
<evidence type="ECO:0000313" key="3">
    <source>
        <dbReference type="Proteomes" id="UP000676079"/>
    </source>
</evidence>
<dbReference type="Pfam" id="PF04149">
    <property type="entry name" value="DUF397"/>
    <property type="match status" value="1"/>
</dbReference>
<reference evidence="2 3" key="1">
    <citation type="submission" date="2021-05" db="EMBL/GenBank/DDBJ databases">
        <title>Direct Submission.</title>
        <authorList>
            <person name="Li K."/>
            <person name="Gao J."/>
        </authorList>
    </citation>
    <scope>NUCLEOTIDE SEQUENCE [LARGE SCALE GENOMIC DNA]</scope>
    <source>
        <strain evidence="2 3">Mg02</strain>
    </source>
</reference>
<organism evidence="2 3">
    <name type="scientific">Nocardiopsis changdeensis</name>
    <dbReference type="NCBI Taxonomy" id="2831969"/>
    <lineage>
        <taxon>Bacteria</taxon>
        <taxon>Bacillati</taxon>
        <taxon>Actinomycetota</taxon>
        <taxon>Actinomycetes</taxon>
        <taxon>Streptosporangiales</taxon>
        <taxon>Nocardiopsidaceae</taxon>
        <taxon>Nocardiopsis</taxon>
    </lineage>
</organism>